<dbReference type="AlphaFoldDB" id="A0A9P8NWC0"/>
<reference evidence="2" key="2">
    <citation type="submission" date="2021-01" db="EMBL/GenBank/DDBJ databases">
        <authorList>
            <person name="Schikora-Tamarit M.A."/>
        </authorList>
    </citation>
    <scope>NUCLEOTIDE SEQUENCE</scope>
    <source>
        <strain evidence="2">NCAIM Y.01608</strain>
    </source>
</reference>
<evidence type="ECO:0000313" key="3">
    <source>
        <dbReference type="Proteomes" id="UP000788993"/>
    </source>
</evidence>
<dbReference type="Proteomes" id="UP000788993">
    <property type="component" value="Unassembled WGS sequence"/>
</dbReference>
<accession>A0A9P8NWC0</accession>
<sequence>MIPVVRLHRHVSDDGPFRFGKTDKCDNQEHAVYYGTEIEDGSPVPPTVDQSTEKGRQTLAHQEKSVHCSVVATTIPSGGKIANDGGVDANKRRNKGGQKTAEQNDHPGAEGVSGYVCGLTDGADDAAVSTEEPFEGMGPAPGPDQWWNWNCCCCGRFTLQTDVTPPADDAADDAVYDRRWEYSRKGDSSARGPGV</sequence>
<feature type="compositionally biased region" description="Basic and acidic residues" evidence="1">
    <location>
        <begin position="51"/>
        <end position="62"/>
    </location>
</feature>
<dbReference type="EMBL" id="JAEUBD010001468">
    <property type="protein sequence ID" value="KAH3660639.1"/>
    <property type="molecule type" value="Genomic_DNA"/>
</dbReference>
<organism evidence="2 3">
    <name type="scientific">Ogataea polymorpha</name>
    <dbReference type="NCBI Taxonomy" id="460523"/>
    <lineage>
        <taxon>Eukaryota</taxon>
        <taxon>Fungi</taxon>
        <taxon>Dikarya</taxon>
        <taxon>Ascomycota</taxon>
        <taxon>Saccharomycotina</taxon>
        <taxon>Pichiomycetes</taxon>
        <taxon>Pichiales</taxon>
        <taxon>Pichiaceae</taxon>
        <taxon>Ogataea</taxon>
    </lineage>
</organism>
<evidence type="ECO:0000256" key="1">
    <source>
        <dbReference type="SAM" id="MobiDB-lite"/>
    </source>
</evidence>
<proteinExistence type="predicted"/>
<evidence type="ECO:0000313" key="2">
    <source>
        <dbReference type="EMBL" id="KAH3660639.1"/>
    </source>
</evidence>
<reference evidence="2" key="1">
    <citation type="journal article" date="2021" name="Open Biol.">
        <title>Shared evolutionary footprints suggest mitochondrial oxidative damage underlies multiple complex I losses in fungi.</title>
        <authorList>
            <person name="Schikora-Tamarit M.A."/>
            <person name="Marcet-Houben M."/>
            <person name="Nosek J."/>
            <person name="Gabaldon T."/>
        </authorList>
    </citation>
    <scope>NUCLEOTIDE SEQUENCE</scope>
    <source>
        <strain evidence="2">NCAIM Y.01608</strain>
    </source>
</reference>
<gene>
    <name evidence="2" type="ORF">OGATHE_004971</name>
</gene>
<feature type="region of interest" description="Disordered" evidence="1">
    <location>
        <begin position="79"/>
        <end position="111"/>
    </location>
</feature>
<comment type="caution">
    <text evidence="2">The sequence shown here is derived from an EMBL/GenBank/DDBJ whole genome shotgun (WGS) entry which is preliminary data.</text>
</comment>
<keyword evidence="3" id="KW-1185">Reference proteome</keyword>
<name>A0A9P8NWC0_9ASCO</name>
<feature type="region of interest" description="Disordered" evidence="1">
    <location>
        <begin position="37"/>
        <end position="62"/>
    </location>
</feature>
<protein>
    <submittedName>
        <fullName evidence="2">Uncharacterized protein</fullName>
    </submittedName>
</protein>